<dbReference type="Proteomes" id="UP000609121">
    <property type="component" value="Unassembled WGS sequence"/>
</dbReference>
<evidence type="ECO:0000256" key="2">
    <source>
        <dbReference type="ARBA" id="ARBA00005947"/>
    </source>
</evidence>
<comment type="caution">
    <text evidence="7">The sequence shown here is derived from an EMBL/GenBank/DDBJ whole genome shotgun (WGS) entry which is preliminary data.</text>
</comment>
<dbReference type="Pfam" id="PF00850">
    <property type="entry name" value="Hist_deacetyl"/>
    <property type="match status" value="1"/>
</dbReference>
<dbReference type="GO" id="GO:0040029">
    <property type="term" value="P:epigenetic regulation of gene expression"/>
    <property type="evidence" value="ECO:0007669"/>
    <property type="project" value="TreeGrafter"/>
</dbReference>
<dbReference type="InterPro" id="IPR023801">
    <property type="entry name" value="His_deacetylse_dom"/>
</dbReference>
<reference evidence="7" key="1">
    <citation type="submission" date="2020-09" db="EMBL/GenBank/DDBJ databases">
        <title>A novel bacterium of genus Mangrovicoccus, isolated from South China Sea.</title>
        <authorList>
            <person name="Huang H."/>
            <person name="Mo K."/>
            <person name="Hu Y."/>
        </authorList>
    </citation>
    <scope>NUCLEOTIDE SEQUENCE</scope>
    <source>
        <strain evidence="7">HB182678</strain>
    </source>
</reference>
<evidence type="ECO:0000313" key="7">
    <source>
        <dbReference type="EMBL" id="MBE3637808.1"/>
    </source>
</evidence>
<keyword evidence="4" id="KW-0006">Acetoin catabolism</keyword>
<feature type="region of interest" description="Disordered" evidence="5">
    <location>
        <begin position="368"/>
        <end position="387"/>
    </location>
</feature>
<comment type="pathway">
    <text evidence="1">Ketone degradation; acetoin degradation.</text>
</comment>
<evidence type="ECO:0000256" key="4">
    <source>
        <dbReference type="ARBA" id="ARBA00022627"/>
    </source>
</evidence>
<dbReference type="PANTHER" id="PTHR10625:SF10">
    <property type="entry name" value="HISTONE DEACETYLASE HDAC1"/>
    <property type="match status" value="1"/>
</dbReference>
<name>A0A8J6YXY2_9RHOB</name>
<dbReference type="InterPro" id="IPR000286">
    <property type="entry name" value="HDACs"/>
</dbReference>
<organism evidence="7 8">
    <name type="scientific">Mangrovicoccus algicola</name>
    <dbReference type="NCBI Taxonomy" id="2771008"/>
    <lineage>
        <taxon>Bacteria</taxon>
        <taxon>Pseudomonadati</taxon>
        <taxon>Pseudomonadota</taxon>
        <taxon>Alphaproteobacteria</taxon>
        <taxon>Rhodobacterales</taxon>
        <taxon>Paracoccaceae</taxon>
        <taxon>Mangrovicoccus</taxon>
    </lineage>
</organism>
<evidence type="ECO:0000259" key="6">
    <source>
        <dbReference type="Pfam" id="PF00850"/>
    </source>
</evidence>
<sequence>MAGSPRPGGRVRSRSRPRSPARSKRSWPGADERRVSTGPVFIGAEIYRASSFGAHHPLAVPRVSTVMDLARALGWLAPGQYRTSPRARPEGLGIWHDPDYVAALMRAEQAQAVEVWTRERYRIGTSDNPIFPEMFRRPATGCGAAMLAAGLLRRGGVVHAPGCGTHHGLPDRANGFCFLNDLAIAILSLRALGIRRIAYLDIDAHHPDGVEHGFGRDPEILMVSVHQAGRWPRTGLAGDRGAGNVYNLPVPAGLNDSEFAHIRDALVRPLVAAFRPEAVILQCGADALAEDPMSRLMLSNNAHADFLHAVRPLAPRLLLTGGGGYNPWSVARLWTRLWGELNGLPMPTRLPPAARQVLRDLSWTRAGRARPPAPGWTDTLADPPRPGPLRREIRELVAMHRARLPQASPGPNVAGKAPGPG</sequence>
<comment type="similarity">
    <text evidence="2">Belongs to the histone deacetylase family.</text>
</comment>
<evidence type="ECO:0000256" key="5">
    <source>
        <dbReference type="SAM" id="MobiDB-lite"/>
    </source>
</evidence>
<keyword evidence="8" id="KW-1185">Reference proteome</keyword>
<dbReference type="PRINTS" id="PR01270">
    <property type="entry name" value="HDASUPER"/>
</dbReference>
<feature type="domain" description="Histone deacetylase" evidence="6">
    <location>
        <begin position="56"/>
        <end position="339"/>
    </location>
</feature>
<feature type="compositionally biased region" description="Basic residues" evidence="5">
    <location>
        <begin position="9"/>
        <end position="25"/>
    </location>
</feature>
<dbReference type="InterPro" id="IPR023696">
    <property type="entry name" value="Ureohydrolase_dom_sf"/>
</dbReference>
<evidence type="ECO:0000313" key="8">
    <source>
        <dbReference type="Proteomes" id="UP000609121"/>
    </source>
</evidence>
<dbReference type="SUPFAM" id="SSF52768">
    <property type="entry name" value="Arginase/deacetylase"/>
    <property type="match status" value="1"/>
</dbReference>
<dbReference type="GO" id="GO:0004407">
    <property type="term" value="F:histone deacetylase activity"/>
    <property type="evidence" value="ECO:0007669"/>
    <property type="project" value="TreeGrafter"/>
</dbReference>
<dbReference type="GO" id="GO:0045150">
    <property type="term" value="P:acetoin catabolic process"/>
    <property type="evidence" value="ECO:0007669"/>
    <property type="project" value="UniProtKB-UniPathway"/>
</dbReference>
<dbReference type="Gene3D" id="3.40.800.20">
    <property type="entry name" value="Histone deacetylase domain"/>
    <property type="match status" value="1"/>
</dbReference>
<dbReference type="UniPathway" id="UPA00040"/>
<proteinExistence type="inferred from homology"/>
<protein>
    <recommendedName>
        <fullName evidence="3">Acetoin utilization protein AcuC</fullName>
    </recommendedName>
</protein>
<dbReference type="InterPro" id="IPR037138">
    <property type="entry name" value="His_deacetylse_dom_sf"/>
</dbReference>
<dbReference type="CDD" id="cd09994">
    <property type="entry name" value="HDAC_AcuC_like"/>
    <property type="match status" value="1"/>
</dbReference>
<dbReference type="EMBL" id="JACVXA010000012">
    <property type="protein sequence ID" value="MBE3637808.1"/>
    <property type="molecule type" value="Genomic_DNA"/>
</dbReference>
<evidence type="ECO:0000256" key="1">
    <source>
        <dbReference type="ARBA" id="ARBA00005101"/>
    </source>
</evidence>
<gene>
    <name evidence="7" type="ORF">ICN82_06265</name>
</gene>
<dbReference type="AlphaFoldDB" id="A0A8J6YXY2"/>
<dbReference type="PANTHER" id="PTHR10625">
    <property type="entry name" value="HISTONE DEACETYLASE HDAC1-RELATED"/>
    <property type="match status" value="1"/>
</dbReference>
<evidence type="ECO:0000256" key="3">
    <source>
        <dbReference type="ARBA" id="ARBA00020218"/>
    </source>
</evidence>
<dbReference type="InterPro" id="IPR003085">
    <property type="entry name" value="AcuC"/>
</dbReference>
<accession>A0A8J6YXY2</accession>
<feature type="region of interest" description="Disordered" evidence="5">
    <location>
        <begin position="1"/>
        <end position="34"/>
    </location>
</feature>